<dbReference type="Pfam" id="PF03388">
    <property type="entry name" value="Lectin_leg-like"/>
    <property type="match status" value="1"/>
</dbReference>
<name>A0AAD9SYM2_9HELO</name>
<proteinExistence type="predicted"/>
<feature type="signal peptide" evidence="8">
    <location>
        <begin position="1"/>
        <end position="21"/>
    </location>
</feature>
<evidence type="ECO:0000256" key="6">
    <source>
        <dbReference type="SAM" id="MobiDB-lite"/>
    </source>
</evidence>
<evidence type="ECO:0000256" key="7">
    <source>
        <dbReference type="SAM" id="Phobius"/>
    </source>
</evidence>
<evidence type="ECO:0000256" key="5">
    <source>
        <dbReference type="ARBA" id="ARBA00023136"/>
    </source>
</evidence>
<evidence type="ECO:0000259" key="9">
    <source>
        <dbReference type="PROSITE" id="PS51328"/>
    </source>
</evidence>
<dbReference type="InterPro" id="IPR035661">
    <property type="entry name" value="EMP46/EMP47_N"/>
</dbReference>
<comment type="caution">
    <text evidence="10">The sequence shown here is derived from an EMBL/GenBank/DDBJ whole genome shotgun (WGS) entry which is preliminary data.</text>
</comment>
<dbReference type="SUPFAM" id="SSF49899">
    <property type="entry name" value="Concanavalin A-like lectins/glucanases"/>
    <property type="match status" value="1"/>
</dbReference>
<keyword evidence="2 7" id="KW-0812">Transmembrane</keyword>
<organism evidence="10 11">
    <name type="scientific">Diplocarpon rosae</name>
    <dbReference type="NCBI Taxonomy" id="946125"/>
    <lineage>
        <taxon>Eukaryota</taxon>
        <taxon>Fungi</taxon>
        <taxon>Dikarya</taxon>
        <taxon>Ascomycota</taxon>
        <taxon>Pezizomycotina</taxon>
        <taxon>Leotiomycetes</taxon>
        <taxon>Helotiales</taxon>
        <taxon>Drepanopezizaceae</taxon>
        <taxon>Diplocarpon</taxon>
    </lineage>
</organism>
<dbReference type="InterPro" id="IPR005052">
    <property type="entry name" value="Lectin_leg"/>
</dbReference>
<dbReference type="EMBL" id="JAUBYV010000006">
    <property type="protein sequence ID" value="KAK2626006.1"/>
    <property type="molecule type" value="Genomic_DNA"/>
</dbReference>
<evidence type="ECO:0000256" key="3">
    <source>
        <dbReference type="ARBA" id="ARBA00022729"/>
    </source>
</evidence>
<keyword evidence="11" id="KW-1185">Reference proteome</keyword>
<sequence>MHFSTPLSSLASALFFTYAQASYLQNELSFGHNDRISQSASDVPNWHLMSKPLPPQILSNKILLTPPAPGNQRGAAWSRENLEHLRWSVDVDFRATGPERGSGNLQIWYVKDGYHEVGLSSIYTVGKFDGFALVIDQYAGSGGSIRGFLNDGTTDYSSHHSVDSIAFGHCQYSYRNLGRPSRITMQQSSSGFKVTVDEALCFESSKVKLPSGNEFGITAASAEVADSFEIFKFVTVTDTQKPEQKAPGEGARPQTDESQAEKLQQKQGDTSGPVPDLDDPPEAPASNFQSSAEQFADLHNRLQSMTRHISSGNAASLRYRLKDEAKMEELITKISSMDDILAELKWLRSHLTAVQTEVQETKKELHESLQEHTNSIKSQARNTHNNLHRKVEDVAARGVGFWGLVGVVAGSNVVLVVVYTLYKRRKSGEHMKYL</sequence>
<dbReference type="PROSITE" id="PS51328">
    <property type="entry name" value="L_LECTIN_LIKE"/>
    <property type="match status" value="1"/>
</dbReference>
<evidence type="ECO:0000256" key="2">
    <source>
        <dbReference type="ARBA" id="ARBA00022692"/>
    </source>
</evidence>
<accession>A0AAD9SYM2</accession>
<protein>
    <recommendedName>
        <fullName evidence="9">L-type lectin-like domain-containing protein</fullName>
    </recommendedName>
</protein>
<dbReference type="GO" id="GO:0005537">
    <property type="term" value="F:D-mannose binding"/>
    <property type="evidence" value="ECO:0007669"/>
    <property type="project" value="TreeGrafter"/>
</dbReference>
<keyword evidence="4 7" id="KW-1133">Transmembrane helix</keyword>
<dbReference type="GO" id="GO:0000139">
    <property type="term" value="C:Golgi membrane"/>
    <property type="evidence" value="ECO:0007669"/>
    <property type="project" value="TreeGrafter"/>
</dbReference>
<gene>
    <name evidence="10" type="ORF">QTJ16_004268</name>
</gene>
<dbReference type="Gene3D" id="2.60.120.200">
    <property type="match status" value="1"/>
</dbReference>
<dbReference type="GO" id="GO:0005793">
    <property type="term" value="C:endoplasmic reticulum-Golgi intermediate compartment"/>
    <property type="evidence" value="ECO:0007669"/>
    <property type="project" value="TreeGrafter"/>
</dbReference>
<dbReference type="AlphaFoldDB" id="A0AAD9SYM2"/>
<evidence type="ECO:0000313" key="10">
    <source>
        <dbReference type="EMBL" id="KAK2626006.1"/>
    </source>
</evidence>
<reference evidence="10" key="1">
    <citation type="submission" date="2023-06" db="EMBL/GenBank/DDBJ databases">
        <title>Draft genome of Marssonina rosae.</title>
        <authorList>
            <person name="Cheng Q."/>
        </authorList>
    </citation>
    <scope>NUCLEOTIDE SEQUENCE</scope>
    <source>
        <strain evidence="10">R4</strain>
    </source>
</reference>
<dbReference type="Proteomes" id="UP001285354">
    <property type="component" value="Unassembled WGS sequence"/>
</dbReference>
<dbReference type="CDD" id="cd06903">
    <property type="entry name" value="lectin_EMP46_EMP47"/>
    <property type="match status" value="1"/>
</dbReference>
<comment type="subcellular location">
    <subcellularLocation>
        <location evidence="1">Membrane</location>
        <topology evidence="1">Single-pass type I membrane protein</topology>
    </subcellularLocation>
</comment>
<feature type="chain" id="PRO_5042131089" description="L-type lectin-like domain-containing protein" evidence="8">
    <location>
        <begin position="22"/>
        <end position="434"/>
    </location>
</feature>
<evidence type="ECO:0000313" key="11">
    <source>
        <dbReference type="Proteomes" id="UP001285354"/>
    </source>
</evidence>
<feature type="domain" description="L-type lectin-like" evidence="9">
    <location>
        <begin position="22"/>
        <end position="238"/>
    </location>
</feature>
<dbReference type="GO" id="GO:0006888">
    <property type="term" value="P:endoplasmic reticulum to Golgi vesicle-mediated transport"/>
    <property type="evidence" value="ECO:0007669"/>
    <property type="project" value="TreeGrafter"/>
</dbReference>
<feature type="region of interest" description="Disordered" evidence="6">
    <location>
        <begin position="239"/>
        <end position="288"/>
    </location>
</feature>
<dbReference type="InterPro" id="IPR013320">
    <property type="entry name" value="ConA-like_dom_sf"/>
</dbReference>
<dbReference type="PANTHER" id="PTHR12223">
    <property type="entry name" value="VESICULAR MANNOSE-BINDING LECTIN"/>
    <property type="match status" value="1"/>
</dbReference>
<dbReference type="GO" id="GO:0030134">
    <property type="term" value="C:COPII-coated ER to Golgi transport vesicle"/>
    <property type="evidence" value="ECO:0007669"/>
    <property type="project" value="TreeGrafter"/>
</dbReference>
<keyword evidence="5 7" id="KW-0472">Membrane</keyword>
<evidence type="ECO:0000256" key="4">
    <source>
        <dbReference type="ARBA" id="ARBA00022989"/>
    </source>
</evidence>
<keyword evidence="3 8" id="KW-0732">Signal</keyword>
<evidence type="ECO:0000256" key="1">
    <source>
        <dbReference type="ARBA" id="ARBA00004479"/>
    </source>
</evidence>
<dbReference type="GO" id="GO:0005789">
    <property type="term" value="C:endoplasmic reticulum membrane"/>
    <property type="evidence" value="ECO:0007669"/>
    <property type="project" value="TreeGrafter"/>
</dbReference>
<feature type="transmembrane region" description="Helical" evidence="7">
    <location>
        <begin position="399"/>
        <end position="422"/>
    </location>
</feature>
<evidence type="ECO:0000256" key="8">
    <source>
        <dbReference type="SAM" id="SignalP"/>
    </source>
</evidence>
<dbReference type="PANTHER" id="PTHR12223:SF28">
    <property type="entry name" value="LECTIN, MANNOSE BINDING 1 LIKE"/>
    <property type="match status" value="1"/>
</dbReference>
<dbReference type="InterPro" id="IPR051136">
    <property type="entry name" value="Intracellular_Lectin-GPT"/>
</dbReference>